<evidence type="ECO:0000313" key="4">
    <source>
        <dbReference type="Proteomes" id="UP000006695"/>
    </source>
</evidence>
<accession>A5G8M2</accession>
<dbReference type="Gene3D" id="3.90.10.10">
    <property type="entry name" value="Cytochrome C3"/>
    <property type="match status" value="2"/>
</dbReference>
<dbReference type="AlphaFoldDB" id="A5G8M2"/>
<dbReference type="SUPFAM" id="SSF48695">
    <property type="entry name" value="Multiheme cytochromes"/>
    <property type="match status" value="2"/>
</dbReference>
<dbReference type="KEGG" id="gur:Gura_3996"/>
<dbReference type="STRING" id="351605.Gura_3996"/>
<dbReference type="EMBL" id="CP000698">
    <property type="protein sequence ID" value="ABQ28140.1"/>
    <property type="molecule type" value="Genomic_DNA"/>
</dbReference>
<dbReference type="RefSeq" id="WP_011940777.1">
    <property type="nucleotide sequence ID" value="NC_009483.1"/>
</dbReference>
<dbReference type="InterPro" id="IPR029467">
    <property type="entry name" value="Cyt_c7-like"/>
</dbReference>
<evidence type="ECO:0000256" key="1">
    <source>
        <dbReference type="SAM" id="SignalP"/>
    </source>
</evidence>
<dbReference type="Pfam" id="PF14522">
    <property type="entry name" value="Cytochrome_C7"/>
    <property type="match status" value="2"/>
</dbReference>
<feature type="chain" id="PRO_5002682099" description="Cytochrome c7-like domain-containing protein" evidence="1">
    <location>
        <begin position="28"/>
        <end position="256"/>
    </location>
</feature>
<feature type="domain" description="Cytochrome c7-like" evidence="2">
    <location>
        <begin position="192"/>
        <end position="251"/>
    </location>
</feature>
<dbReference type="PANTHER" id="PTHR39425:SF1">
    <property type="entry name" value="CYTOCHROME C7-LIKE DOMAIN-CONTAINING PROTEIN"/>
    <property type="match status" value="1"/>
</dbReference>
<keyword evidence="1" id="KW-0732">Signal</keyword>
<organism evidence="3 4">
    <name type="scientific">Geotalea uraniireducens (strain Rf4)</name>
    <name type="common">Geobacter uraniireducens</name>
    <dbReference type="NCBI Taxonomy" id="351605"/>
    <lineage>
        <taxon>Bacteria</taxon>
        <taxon>Pseudomonadati</taxon>
        <taxon>Thermodesulfobacteriota</taxon>
        <taxon>Desulfuromonadia</taxon>
        <taxon>Geobacterales</taxon>
        <taxon>Geobacteraceae</taxon>
        <taxon>Geotalea</taxon>
    </lineage>
</organism>
<name>A5G8M2_GEOUR</name>
<gene>
    <name evidence="3" type="ordered locus">Gura_3996</name>
</gene>
<reference evidence="3 4" key="1">
    <citation type="submission" date="2007-05" db="EMBL/GenBank/DDBJ databases">
        <title>Complete sequence of Geobacter uraniireducens Rf4.</title>
        <authorList>
            <consortium name="US DOE Joint Genome Institute"/>
            <person name="Copeland A."/>
            <person name="Lucas S."/>
            <person name="Lapidus A."/>
            <person name="Barry K."/>
            <person name="Detter J.C."/>
            <person name="Glavina del Rio T."/>
            <person name="Hammon N."/>
            <person name="Israni S."/>
            <person name="Dalin E."/>
            <person name="Tice H."/>
            <person name="Pitluck S."/>
            <person name="Chertkov O."/>
            <person name="Brettin T."/>
            <person name="Bruce D."/>
            <person name="Han C."/>
            <person name="Schmutz J."/>
            <person name="Larimer F."/>
            <person name="Land M."/>
            <person name="Hauser L."/>
            <person name="Kyrpides N."/>
            <person name="Mikhailova N."/>
            <person name="Shelobolina E."/>
            <person name="Aklujkar M."/>
            <person name="Lovley D."/>
            <person name="Richardson P."/>
        </authorList>
    </citation>
    <scope>NUCLEOTIDE SEQUENCE [LARGE SCALE GENOMIC DNA]</scope>
    <source>
        <strain evidence="3 4">Rf4</strain>
    </source>
</reference>
<evidence type="ECO:0000313" key="3">
    <source>
        <dbReference type="EMBL" id="ABQ28140.1"/>
    </source>
</evidence>
<dbReference type="NCBIfam" id="TIGR04257">
    <property type="entry name" value="nanowire_3heme"/>
    <property type="match status" value="2"/>
</dbReference>
<dbReference type="HOGENOM" id="CLU_1084872_0_0_7"/>
<proteinExistence type="predicted"/>
<feature type="domain" description="Cytochrome c7-like" evidence="2">
    <location>
        <begin position="60"/>
        <end position="122"/>
    </location>
</feature>
<feature type="signal peptide" evidence="1">
    <location>
        <begin position="1"/>
        <end position="27"/>
    </location>
</feature>
<dbReference type="PANTHER" id="PTHR39425">
    <property type="entry name" value="LIPOPROTEIN CYTOCHROME C"/>
    <property type="match status" value="1"/>
</dbReference>
<sequence length="256" mass="29101">MPYKTGLRLTIVIMMWGLLFCLSSASASEFFDLPPLPPAEEYGNILINRTSTKNGVKPATFSHWQHRIKYTCRVCHSELEFNMKVNTTEITEFANRKGKYCGACHNGKTAFRHNGNCDKCHNGDITYGKQKFDIFSKLPFARTSYGDGINWVESLKLGVISPAHYVKTKSQDLPFDKMLILDSEMNIIPPSIFPHKAHTAWLDCDSCHPDVFNIKKKTTKFFSMSYILKGQFCGVCHINVAFPMNDCKRCHPGIKE</sequence>
<evidence type="ECO:0000259" key="2">
    <source>
        <dbReference type="Pfam" id="PF14522"/>
    </source>
</evidence>
<dbReference type="Proteomes" id="UP000006695">
    <property type="component" value="Chromosome"/>
</dbReference>
<keyword evidence="4" id="KW-1185">Reference proteome</keyword>
<dbReference type="InterPro" id="IPR036280">
    <property type="entry name" value="Multihaem_cyt_sf"/>
</dbReference>
<protein>
    <recommendedName>
        <fullName evidence="2">Cytochrome c7-like domain-containing protein</fullName>
    </recommendedName>
</protein>
<dbReference type="InterPro" id="IPR026352">
    <property type="entry name" value="Nanowire_3heme"/>
</dbReference>